<evidence type="ECO:0000313" key="4">
    <source>
        <dbReference type="EMBL" id="CEK70266.1"/>
    </source>
</evidence>
<organism evidence="5">
    <name type="scientific">Arion vulgaris</name>
    <dbReference type="NCBI Taxonomy" id="1028688"/>
    <lineage>
        <taxon>Eukaryota</taxon>
        <taxon>Metazoa</taxon>
        <taxon>Spiralia</taxon>
        <taxon>Lophotrochozoa</taxon>
        <taxon>Mollusca</taxon>
        <taxon>Gastropoda</taxon>
        <taxon>Heterobranchia</taxon>
        <taxon>Euthyneura</taxon>
        <taxon>Panpulmonata</taxon>
        <taxon>Eupulmonata</taxon>
        <taxon>Stylommatophora</taxon>
        <taxon>Helicina</taxon>
        <taxon>Arionoidea</taxon>
        <taxon>Arionidae</taxon>
        <taxon>Arion</taxon>
    </lineage>
</organism>
<evidence type="ECO:0000256" key="1">
    <source>
        <dbReference type="SAM" id="Phobius"/>
    </source>
</evidence>
<protein>
    <recommendedName>
        <fullName evidence="2">Phospholipid/glycerol acyltransferase domain-containing protein</fullName>
    </recommendedName>
</protein>
<accession>A0A0B6ZPE6</accession>
<evidence type="ECO:0000259" key="2">
    <source>
        <dbReference type="Pfam" id="PF01553"/>
    </source>
</evidence>
<dbReference type="InterPro" id="IPR002123">
    <property type="entry name" value="Plipid/glycerol_acylTrfase"/>
</dbReference>
<name>A0A0B6ZPE6_9EUPU</name>
<reference evidence="5" key="1">
    <citation type="submission" date="2014-12" db="EMBL/GenBank/DDBJ databases">
        <title>Insight into the proteome of Arion vulgaris.</title>
        <authorList>
            <person name="Aradska J."/>
            <person name="Bulat T."/>
            <person name="Smidak R."/>
            <person name="Sarate P."/>
            <person name="Gangsoo J."/>
            <person name="Sialana F."/>
            <person name="Bilban M."/>
            <person name="Lubec G."/>
        </authorList>
    </citation>
    <scope>NUCLEOTIDE SEQUENCE</scope>
    <source>
        <tissue evidence="5">Skin</tissue>
    </source>
</reference>
<keyword evidence="1" id="KW-0472">Membrane</keyword>
<dbReference type="EMBL" id="HACG01023402">
    <property type="protein sequence ID" value="CEK70267.1"/>
    <property type="molecule type" value="Transcribed_RNA"/>
</dbReference>
<dbReference type="AlphaFoldDB" id="A0A0B6ZPE6"/>
<evidence type="ECO:0000313" key="5">
    <source>
        <dbReference type="EMBL" id="CEK70267.1"/>
    </source>
</evidence>
<feature type="transmembrane region" description="Helical" evidence="1">
    <location>
        <begin position="21"/>
        <end position="53"/>
    </location>
</feature>
<dbReference type="GO" id="GO:0016020">
    <property type="term" value="C:membrane"/>
    <property type="evidence" value="ECO:0007669"/>
    <property type="project" value="TreeGrafter"/>
</dbReference>
<evidence type="ECO:0000313" key="3">
    <source>
        <dbReference type="EMBL" id="CEK70265.1"/>
    </source>
</evidence>
<dbReference type="EMBL" id="HACG01023401">
    <property type="protein sequence ID" value="CEK70266.1"/>
    <property type="molecule type" value="Transcribed_RNA"/>
</dbReference>
<keyword evidence="1" id="KW-1133">Transmembrane helix</keyword>
<dbReference type="PANTHER" id="PTHR22753">
    <property type="entry name" value="TRANSMEMBRANE PROTEIN 68"/>
    <property type="match status" value="1"/>
</dbReference>
<dbReference type="PANTHER" id="PTHR22753:SF14">
    <property type="entry name" value="MONOACYLGLYCEROL_DIACYLGLYCEROL O-ACYLTRANSFERASE"/>
    <property type="match status" value="1"/>
</dbReference>
<proteinExistence type="predicted"/>
<feature type="domain" description="Phospholipid/glycerol acyltransferase" evidence="2">
    <location>
        <begin position="90"/>
        <end position="213"/>
    </location>
</feature>
<dbReference type="CDD" id="cd07987">
    <property type="entry name" value="LPLAT_MGAT-like"/>
    <property type="match status" value="1"/>
</dbReference>
<dbReference type="EMBL" id="HACG01023400">
    <property type="protein sequence ID" value="CEK70265.1"/>
    <property type="molecule type" value="Transcribed_RNA"/>
</dbReference>
<dbReference type="Pfam" id="PF01553">
    <property type="entry name" value="Acyltransferase"/>
    <property type="match status" value="1"/>
</dbReference>
<sequence length="307" mass="35378">MEAISSLLIYLQNFDIDYISWLLWVVYPILITFLLPGFILLFLYMSSLGLFIYKHRMKLKAAYDHDFLDGALKTLGTIWWAQARIWHGYEVEGFENIPATGPALIVYYHGVVPVDFYYVVTAVLLEKGRHVHMVGDKFLFHIPGWQTLMEVCHVAPGTISSCIDVLRNGNLLAISPGGVREALFSDENYTMMWNNRTGFAKVAMQANVPIIPMFTVNIREAFRTPSWARAWLRDFYEKTRLPIMPIYGFFPVKLRTVFGEPIYPYQHSSPEELAIHVQANIQGLITKHQKIPGSILRSLLERVPFFR</sequence>
<keyword evidence="1" id="KW-0812">Transmembrane</keyword>
<dbReference type="SUPFAM" id="SSF69593">
    <property type="entry name" value="Glycerol-3-phosphate (1)-acyltransferase"/>
    <property type="match status" value="1"/>
</dbReference>
<gene>
    <name evidence="5" type="primary">ORF73478</name>
    <name evidence="3" type="synonym">ORF73472</name>
    <name evidence="4" type="synonym">ORF73475</name>
</gene>
<dbReference type="GO" id="GO:0016746">
    <property type="term" value="F:acyltransferase activity"/>
    <property type="evidence" value="ECO:0007669"/>
    <property type="project" value="InterPro"/>
</dbReference>